<dbReference type="Proteomes" id="UP000002640">
    <property type="component" value="Unassembled WGS sequence"/>
</dbReference>
<dbReference type="GeneID" id="20642522"/>
<evidence type="ECO:0000313" key="2">
    <source>
        <dbReference type="Proteomes" id="UP000002640"/>
    </source>
</evidence>
<reference evidence="1 2" key="1">
    <citation type="journal article" date="2006" name="Science">
        <title>Phytophthora genome sequences uncover evolutionary origins and mechanisms of pathogenesis.</title>
        <authorList>
            <person name="Tyler B.M."/>
            <person name="Tripathy S."/>
            <person name="Zhang X."/>
            <person name="Dehal P."/>
            <person name="Jiang R.H."/>
            <person name="Aerts A."/>
            <person name="Arredondo F.D."/>
            <person name="Baxter L."/>
            <person name="Bensasson D."/>
            <person name="Beynon J.L."/>
            <person name="Chapman J."/>
            <person name="Damasceno C.M."/>
            <person name="Dorrance A.E."/>
            <person name="Dou D."/>
            <person name="Dickerman A.W."/>
            <person name="Dubchak I.L."/>
            <person name="Garbelotto M."/>
            <person name="Gijzen M."/>
            <person name="Gordon S.G."/>
            <person name="Govers F."/>
            <person name="Grunwald N.J."/>
            <person name="Huang W."/>
            <person name="Ivors K.L."/>
            <person name="Jones R.W."/>
            <person name="Kamoun S."/>
            <person name="Krampis K."/>
            <person name="Lamour K.H."/>
            <person name="Lee M.K."/>
            <person name="McDonald W.H."/>
            <person name="Medina M."/>
            <person name="Meijer H.J."/>
            <person name="Nordberg E.K."/>
            <person name="Maclean D.J."/>
            <person name="Ospina-Giraldo M.D."/>
            <person name="Morris P.F."/>
            <person name="Phuntumart V."/>
            <person name="Putnam N.H."/>
            <person name="Rash S."/>
            <person name="Rose J.K."/>
            <person name="Sakihama Y."/>
            <person name="Salamov A.A."/>
            <person name="Savidor A."/>
            <person name="Scheuring C.F."/>
            <person name="Smith B.M."/>
            <person name="Sobral B.W."/>
            <person name="Terry A."/>
            <person name="Torto-Alalibo T.A."/>
            <person name="Win J."/>
            <person name="Xu Z."/>
            <person name="Zhang H."/>
            <person name="Grigoriev I.V."/>
            <person name="Rokhsar D.S."/>
            <person name="Boore J.L."/>
        </authorList>
    </citation>
    <scope>NUCLEOTIDE SEQUENCE [LARGE SCALE GENOMIC DNA]</scope>
    <source>
        <strain evidence="1 2">P6497</strain>
    </source>
</reference>
<evidence type="ECO:0000313" key="1">
    <source>
        <dbReference type="EMBL" id="EGZ09783.1"/>
    </source>
</evidence>
<dbReference type="AlphaFoldDB" id="G5A534"/>
<protein>
    <submittedName>
        <fullName evidence="1">Uncharacterized protein</fullName>
    </submittedName>
</protein>
<organism evidence="1 2">
    <name type="scientific">Phytophthora sojae (strain P6497)</name>
    <name type="common">Soybean stem and root rot agent</name>
    <name type="synonym">Phytophthora megasperma f. sp. glycines</name>
    <dbReference type="NCBI Taxonomy" id="1094619"/>
    <lineage>
        <taxon>Eukaryota</taxon>
        <taxon>Sar</taxon>
        <taxon>Stramenopiles</taxon>
        <taxon>Oomycota</taxon>
        <taxon>Peronosporomycetes</taxon>
        <taxon>Peronosporales</taxon>
        <taxon>Peronosporaceae</taxon>
        <taxon>Phytophthora</taxon>
    </lineage>
</organism>
<dbReference type="RefSeq" id="XP_009534644.1">
    <property type="nucleotide sequence ID" value="XM_009536349.1"/>
</dbReference>
<dbReference type="EMBL" id="JH159159">
    <property type="protein sequence ID" value="EGZ09783.1"/>
    <property type="molecule type" value="Genomic_DNA"/>
</dbReference>
<dbReference type="KEGG" id="psoj:PHYSODRAFT_305178"/>
<name>G5A534_PHYSP</name>
<accession>G5A534</accession>
<dbReference type="InParanoid" id="G5A534"/>
<sequence>MQSSLLAGAEIPKSCRSVSGAARACVMAPTKTESASSTVPSGQLKSRAPAVPVLLVFALLLGFDLQSNLDKTRFVTQETLAVFAAKGAAANTVDRQSHAGSEEHVIRLVPLPLVGTNTPQSIESPKEFSTITPSWAMLSLFCSSSNIRGCPNGRYFLPLVCAGCGFWSVSSRLE</sequence>
<gene>
    <name evidence="1" type="ORF">PHYSODRAFT_305178</name>
</gene>
<proteinExistence type="predicted"/>
<keyword evidence="2" id="KW-1185">Reference proteome</keyword>